<sequence length="77" mass="9114">MLPRFLFPHGHIHNPDDIANDIFRGHVMLRVRFALSSTPSWVVKDGTFSYQDFYHHIVELLEEDDEETSQVIKLYNQ</sequence>
<accession>A0A0D2LPB3</accession>
<evidence type="ECO:0000313" key="1">
    <source>
        <dbReference type="EMBL" id="KJA12623.1"/>
    </source>
</evidence>
<gene>
    <name evidence="1" type="ORF">HYPSUDRAFT_210308</name>
</gene>
<dbReference type="EMBL" id="KN818064">
    <property type="protein sequence ID" value="KJA12623.1"/>
    <property type="molecule type" value="Genomic_DNA"/>
</dbReference>
<dbReference type="InterPro" id="IPR046521">
    <property type="entry name" value="DUF6698"/>
</dbReference>
<organism evidence="1 2">
    <name type="scientific">Hypholoma sublateritium (strain FD-334 SS-4)</name>
    <dbReference type="NCBI Taxonomy" id="945553"/>
    <lineage>
        <taxon>Eukaryota</taxon>
        <taxon>Fungi</taxon>
        <taxon>Dikarya</taxon>
        <taxon>Basidiomycota</taxon>
        <taxon>Agaricomycotina</taxon>
        <taxon>Agaricomycetes</taxon>
        <taxon>Agaricomycetidae</taxon>
        <taxon>Agaricales</taxon>
        <taxon>Agaricineae</taxon>
        <taxon>Strophariaceae</taxon>
        <taxon>Hypholoma</taxon>
    </lineage>
</organism>
<proteinExistence type="predicted"/>
<reference evidence="2" key="1">
    <citation type="submission" date="2014-04" db="EMBL/GenBank/DDBJ databases">
        <title>Evolutionary Origins and Diversification of the Mycorrhizal Mutualists.</title>
        <authorList>
            <consortium name="DOE Joint Genome Institute"/>
            <consortium name="Mycorrhizal Genomics Consortium"/>
            <person name="Kohler A."/>
            <person name="Kuo A."/>
            <person name="Nagy L.G."/>
            <person name="Floudas D."/>
            <person name="Copeland A."/>
            <person name="Barry K.W."/>
            <person name="Cichocki N."/>
            <person name="Veneault-Fourrey C."/>
            <person name="LaButti K."/>
            <person name="Lindquist E.A."/>
            <person name="Lipzen A."/>
            <person name="Lundell T."/>
            <person name="Morin E."/>
            <person name="Murat C."/>
            <person name="Riley R."/>
            <person name="Ohm R."/>
            <person name="Sun H."/>
            <person name="Tunlid A."/>
            <person name="Henrissat B."/>
            <person name="Grigoriev I.V."/>
            <person name="Hibbett D.S."/>
            <person name="Martin F."/>
        </authorList>
    </citation>
    <scope>NUCLEOTIDE SEQUENCE [LARGE SCALE GENOMIC DNA]</scope>
    <source>
        <strain evidence="2">FD-334 SS-4</strain>
    </source>
</reference>
<dbReference type="AlphaFoldDB" id="A0A0D2LPB3"/>
<dbReference type="OrthoDB" id="3220614at2759"/>
<keyword evidence="2" id="KW-1185">Reference proteome</keyword>
<dbReference type="Proteomes" id="UP000054270">
    <property type="component" value="Unassembled WGS sequence"/>
</dbReference>
<name>A0A0D2LPB3_HYPSF</name>
<dbReference type="Pfam" id="PF20414">
    <property type="entry name" value="DUF6698"/>
    <property type="match status" value="1"/>
</dbReference>
<protein>
    <submittedName>
        <fullName evidence="1">Uncharacterized protein</fullName>
    </submittedName>
</protein>
<evidence type="ECO:0000313" key="2">
    <source>
        <dbReference type="Proteomes" id="UP000054270"/>
    </source>
</evidence>